<dbReference type="GO" id="GO:0046872">
    <property type="term" value="F:metal ion binding"/>
    <property type="evidence" value="ECO:0007669"/>
    <property type="project" value="UniProtKB-UniRule"/>
</dbReference>
<name>A0A5C6RWK6_9FLAO</name>
<dbReference type="InterPro" id="IPR045090">
    <property type="entry name" value="Pept_M3A_M3B"/>
</dbReference>
<dbReference type="Pfam" id="PF01432">
    <property type="entry name" value="Peptidase_M3"/>
    <property type="match status" value="2"/>
</dbReference>
<evidence type="ECO:0000256" key="6">
    <source>
        <dbReference type="RuleBase" id="RU003435"/>
    </source>
</evidence>
<dbReference type="GO" id="GO:0006508">
    <property type="term" value="P:proteolysis"/>
    <property type="evidence" value="ECO:0007669"/>
    <property type="project" value="UniProtKB-KW"/>
</dbReference>
<dbReference type="Gene3D" id="1.10.1370.30">
    <property type="match status" value="1"/>
</dbReference>
<dbReference type="PANTHER" id="PTHR11804:SF48">
    <property type="entry name" value="PUTATIVE-RELATED"/>
    <property type="match status" value="1"/>
</dbReference>
<feature type="domain" description="Peptidase M3A/M3B catalytic" evidence="7">
    <location>
        <begin position="177"/>
        <end position="281"/>
    </location>
</feature>
<keyword evidence="3 6" id="KW-0378">Hydrolase</keyword>
<organism evidence="8 9">
    <name type="scientific">Vicingus serpentipes</name>
    <dbReference type="NCBI Taxonomy" id="1926625"/>
    <lineage>
        <taxon>Bacteria</taxon>
        <taxon>Pseudomonadati</taxon>
        <taxon>Bacteroidota</taxon>
        <taxon>Flavobacteriia</taxon>
        <taxon>Flavobacteriales</taxon>
        <taxon>Vicingaceae</taxon>
        <taxon>Vicingus</taxon>
    </lineage>
</organism>
<keyword evidence="4 6" id="KW-0862">Zinc</keyword>
<dbReference type="Proteomes" id="UP000321721">
    <property type="component" value="Unassembled WGS sequence"/>
</dbReference>
<dbReference type="PANTHER" id="PTHR11804">
    <property type="entry name" value="PROTEASE M3 THIMET OLIGOPEPTIDASE-RELATED"/>
    <property type="match status" value="1"/>
</dbReference>
<dbReference type="InterPro" id="IPR011976">
    <property type="entry name" value="Pept_M3B_oligopep-rel"/>
</dbReference>
<dbReference type="AlphaFoldDB" id="A0A5C6RWK6"/>
<evidence type="ECO:0000313" key="8">
    <source>
        <dbReference type="EMBL" id="TXB66936.1"/>
    </source>
</evidence>
<dbReference type="SUPFAM" id="SSF55486">
    <property type="entry name" value="Metalloproteases ('zincins'), catalytic domain"/>
    <property type="match status" value="1"/>
</dbReference>
<evidence type="ECO:0000256" key="2">
    <source>
        <dbReference type="ARBA" id="ARBA00022723"/>
    </source>
</evidence>
<evidence type="ECO:0000256" key="3">
    <source>
        <dbReference type="ARBA" id="ARBA00022801"/>
    </source>
</evidence>
<comment type="similarity">
    <text evidence="6">Belongs to the peptidase M3 family.</text>
</comment>
<dbReference type="NCBIfam" id="TIGR02289">
    <property type="entry name" value="M3_not_pepF"/>
    <property type="match status" value="1"/>
</dbReference>
<sequence>MQASQITIPTIGKRNFLPDNLVIDSWEKIAPYFEDLKTRTINNVTELEKWLKDRSELEAVLEEDMAWRYIKMNIDTTDEQLAESFNFFITEVEPKVAPYDNDFNLKLVNSPYVDELNKEKYHIYIRGIKKQIEIFREENIPLNTKLQADAQKYGAISAKMTINYDGKELTLQQAANYLKNIDRAIREEVFHLSNNRRLEDEEQLNTLYTELIQLRNKVAQNAGFANYRDYMFAAMGRFDYKPQDCFDFHNAIAKEVVPVTNMFDQEKKQLLGVDTLKPWDTAVDPTGKAPLKPFEGGEELIDKSIQCFYKIRPFFGDCLEIMKQMKYVDLDSKKGKAPGGFNYPLHEIGVPFIYMNSVGSQRDLVTMVHEGGHAVHSFLSRDLELTGFKDAPSEVAELASMSMELLTMDYWDEFYTNPEELKRAKKEQLEKALETLPWVASIDKFQHWVYENPTHTVEERYATWTNIMKEFGSNVIDWTGNENALAALWQKQLHLYEVPFYYIEYGMAQLGAIAVWRNYKQNPTKAIDQYIEALKLGYTKSIGEIYQAAGIEFNFTQAYVKELVDFIKDELEKI</sequence>
<gene>
    <name evidence="8" type="ORF">FRY74_01780</name>
</gene>
<dbReference type="GO" id="GO:0004222">
    <property type="term" value="F:metalloendopeptidase activity"/>
    <property type="evidence" value="ECO:0007669"/>
    <property type="project" value="InterPro"/>
</dbReference>
<dbReference type="OrthoDB" id="9762795at2"/>
<evidence type="ECO:0000259" key="7">
    <source>
        <dbReference type="Pfam" id="PF01432"/>
    </source>
</evidence>
<keyword evidence="1 6" id="KW-0645">Protease</keyword>
<proteinExistence type="inferred from homology"/>
<evidence type="ECO:0000256" key="5">
    <source>
        <dbReference type="ARBA" id="ARBA00023049"/>
    </source>
</evidence>
<evidence type="ECO:0000256" key="4">
    <source>
        <dbReference type="ARBA" id="ARBA00022833"/>
    </source>
</evidence>
<protein>
    <submittedName>
        <fullName evidence="8">M3 family oligoendopeptidase</fullName>
    </submittedName>
</protein>
<dbReference type="InterPro" id="IPR001567">
    <property type="entry name" value="Pept_M3A_M3B_dom"/>
</dbReference>
<keyword evidence="2 6" id="KW-0479">Metal-binding</keyword>
<evidence type="ECO:0000313" key="9">
    <source>
        <dbReference type="Proteomes" id="UP000321721"/>
    </source>
</evidence>
<dbReference type="RefSeq" id="WP_147098017.1">
    <property type="nucleotide sequence ID" value="NZ_VOOS01000001.1"/>
</dbReference>
<accession>A0A5C6RWK6</accession>
<dbReference type="EMBL" id="VOOS01000001">
    <property type="protein sequence ID" value="TXB66936.1"/>
    <property type="molecule type" value="Genomic_DNA"/>
</dbReference>
<dbReference type="GO" id="GO:0006518">
    <property type="term" value="P:peptide metabolic process"/>
    <property type="evidence" value="ECO:0007669"/>
    <property type="project" value="TreeGrafter"/>
</dbReference>
<dbReference type="CDD" id="cd09606">
    <property type="entry name" value="M3B_PepF"/>
    <property type="match status" value="1"/>
</dbReference>
<feature type="domain" description="Peptidase M3A/M3B catalytic" evidence="7">
    <location>
        <begin position="326"/>
        <end position="563"/>
    </location>
</feature>
<comment type="caution">
    <text evidence="8">The sequence shown here is derived from an EMBL/GenBank/DDBJ whole genome shotgun (WGS) entry which is preliminary data.</text>
</comment>
<evidence type="ECO:0000256" key="1">
    <source>
        <dbReference type="ARBA" id="ARBA00022670"/>
    </source>
</evidence>
<keyword evidence="9" id="KW-1185">Reference proteome</keyword>
<comment type="cofactor">
    <cofactor evidence="6">
        <name>Zn(2+)</name>
        <dbReference type="ChEBI" id="CHEBI:29105"/>
    </cofactor>
    <text evidence="6">Binds 1 zinc ion.</text>
</comment>
<reference evidence="8 9" key="1">
    <citation type="submission" date="2019-08" db="EMBL/GenBank/DDBJ databases">
        <title>Genome of Vicingus serpentipes NCIMB 15042.</title>
        <authorList>
            <person name="Bowman J.P."/>
        </authorList>
    </citation>
    <scope>NUCLEOTIDE SEQUENCE [LARGE SCALE GENOMIC DNA]</scope>
    <source>
        <strain evidence="8 9">NCIMB 15042</strain>
    </source>
</reference>
<keyword evidence="5 6" id="KW-0482">Metalloprotease</keyword>